<dbReference type="Proteomes" id="UP001152622">
    <property type="component" value="Chromosome 1"/>
</dbReference>
<gene>
    <name evidence="4" type="ORF">SKAU_G00024630</name>
</gene>
<sequence length="112" mass="12818">MSSCEALANYLTSTLNPYIVNVTVATKLCSHLLCRGNGRCVRKNYDSNGYLHLNPRTFTITRYNRRYMAIGKPTVADLSAFAKKFTCQCFTGRECSPKLYTQFSRTPRFIRL</sequence>
<evidence type="ECO:0000256" key="3">
    <source>
        <dbReference type="ARBA" id="ARBA00023295"/>
    </source>
</evidence>
<dbReference type="PANTHER" id="PTHR11769:SF20">
    <property type="entry name" value="HYALURONIDASE PH-20"/>
    <property type="match status" value="1"/>
</dbReference>
<reference evidence="4" key="1">
    <citation type="journal article" date="2023" name="Science">
        <title>Genome structures resolve the early diversification of teleost fishes.</title>
        <authorList>
            <person name="Parey E."/>
            <person name="Louis A."/>
            <person name="Montfort J."/>
            <person name="Bouchez O."/>
            <person name="Roques C."/>
            <person name="Iampietro C."/>
            <person name="Lluch J."/>
            <person name="Castinel A."/>
            <person name="Donnadieu C."/>
            <person name="Desvignes T."/>
            <person name="Floi Bucao C."/>
            <person name="Jouanno E."/>
            <person name="Wen M."/>
            <person name="Mejri S."/>
            <person name="Dirks R."/>
            <person name="Jansen H."/>
            <person name="Henkel C."/>
            <person name="Chen W.J."/>
            <person name="Zahm M."/>
            <person name="Cabau C."/>
            <person name="Klopp C."/>
            <person name="Thompson A.W."/>
            <person name="Robinson-Rechavi M."/>
            <person name="Braasch I."/>
            <person name="Lecointre G."/>
            <person name="Bobe J."/>
            <person name="Postlethwait J.H."/>
            <person name="Berthelot C."/>
            <person name="Roest Crollius H."/>
            <person name="Guiguen Y."/>
        </authorList>
    </citation>
    <scope>NUCLEOTIDE SEQUENCE</scope>
    <source>
        <strain evidence="4">WJC10195</strain>
    </source>
</reference>
<keyword evidence="3" id="KW-0378">Hydrolase</keyword>
<dbReference type="PANTHER" id="PTHR11769">
    <property type="entry name" value="HYALURONIDASE"/>
    <property type="match status" value="1"/>
</dbReference>
<dbReference type="EC" id="3.2.1.35" evidence="2"/>
<name>A0A9Q1GDT5_SYNKA</name>
<keyword evidence="3" id="KW-0326">Glycosidase</keyword>
<proteinExistence type="predicted"/>
<evidence type="ECO:0000313" key="5">
    <source>
        <dbReference type="Proteomes" id="UP001152622"/>
    </source>
</evidence>
<dbReference type="Gene3D" id="3.20.20.70">
    <property type="entry name" value="Aldolase class I"/>
    <property type="match status" value="1"/>
</dbReference>
<dbReference type="GO" id="GO:0005975">
    <property type="term" value="P:carbohydrate metabolic process"/>
    <property type="evidence" value="ECO:0007669"/>
    <property type="project" value="InterPro"/>
</dbReference>
<comment type="caution">
    <text evidence="4">The sequence shown here is derived from an EMBL/GenBank/DDBJ whole genome shotgun (WGS) entry which is preliminary data.</text>
</comment>
<comment type="catalytic activity">
    <reaction evidence="1">
        <text>Random hydrolysis of (1-&gt;4)-linkages between N-acetyl-beta-D-glucosamine and D-glucuronate residues in hyaluronate.</text>
        <dbReference type="EC" id="3.2.1.35"/>
    </reaction>
</comment>
<organism evidence="4 5">
    <name type="scientific">Synaphobranchus kaupii</name>
    <name type="common">Kaup's arrowtooth eel</name>
    <dbReference type="NCBI Taxonomy" id="118154"/>
    <lineage>
        <taxon>Eukaryota</taxon>
        <taxon>Metazoa</taxon>
        <taxon>Chordata</taxon>
        <taxon>Craniata</taxon>
        <taxon>Vertebrata</taxon>
        <taxon>Euteleostomi</taxon>
        <taxon>Actinopterygii</taxon>
        <taxon>Neopterygii</taxon>
        <taxon>Teleostei</taxon>
        <taxon>Anguilliformes</taxon>
        <taxon>Synaphobranchidae</taxon>
        <taxon>Synaphobranchus</taxon>
    </lineage>
</organism>
<protein>
    <recommendedName>
        <fullName evidence="2">hyaluronoglucosaminidase</fullName>
        <ecNumber evidence="2">3.2.1.35</ecNumber>
    </recommendedName>
</protein>
<dbReference type="InterPro" id="IPR018155">
    <property type="entry name" value="Hyaluronidase"/>
</dbReference>
<evidence type="ECO:0000256" key="2">
    <source>
        <dbReference type="ARBA" id="ARBA00012774"/>
    </source>
</evidence>
<evidence type="ECO:0000313" key="4">
    <source>
        <dbReference type="EMBL" id="KAJ8381685.1"/>
    </source>
</evidence>
<evidence type="ECO:0000256" key="1">
    <source>
        <dbReference type="ARBA" id="ARBA00000251"/>
    </source>
</evidence>
<dbReference type="EMBL" id="JAINUF010000001">
    <property type="protein sequence ID" value="KAJ8381685.1"/>
    <property type="molecule type" value="Genomic_DNA"/>
</dbReference>
<dbReference type="InterPro" id="IPR013785">
    <property type="entry name" value="Aldolase_TIM"/>
</dbReference>
<dbReference type="GO" id="GO:0001669">
    <property type="term" value="C:acrosomal vesicle"/>
    <property type="evidence" value="ECO:0007669"/>
    <property type="project" value="TreeGrafter"/>
</dbReference>
<dbReference type="GO" id="GO:0030214">
    <property type="term" value="P:hyaluronan catabolic process"/>
    <property type="evidence" value="ECO:0007669"/>
    <property type="project" value="TreeGrafter"/>
</dbReference>
<dbReference type="GO" id="GO:0004415">
    <property type="term" value="F:hyalurononglucosaminidase activity"/>
    <property type="evidence" value="ECO:0007669"/>
    <property type="project" value="UniProtKB-EC"/>
</dbReference>
<dbReference type="AlphaFoldDB" id="A0A9Q1GDT5"/>
<keyword evidence="5" id="KW-1185">Reference proteome</keyword>
<dbReference type="OrthoDB" id="5796153at2759"/>
<accession>A0A9Q1GDT5</accession>